<evidence type="ECO:0008006" key="6">
    <source>
        <dbReference type="Google" id="ProtNLM"/>
    </source>
</evidence>
<evidence type="ECO:0000256" key="1">
    <source>
        <dbReference type="ARBA" id="ARBA00022741"/>
    </source>
</evidence>
<dbReference type="AlphaFoldDB" id="A0AA85ISX0"/>
<reference evidence="4 5" key="2">
    <citation type="submission" date="2023-11" db="UniProtKB">
        <authorList>
            <consortium name="WormBaseParasite"/>
        </authorList>
    </citation>
    <scope>IDENTIFICATION</scope>
</reference>
<dbReference type="GO" id="GO:0007165">
    <property type="term" value="P:signal transduction"/>
    <property type="evidence" value="ECO:0007669"/>
    <property type="project" value="InterPro"/>
</dbReference>
<organism evidence="3 4">
    <name type="scientific">Trichobilharzia regenti</name>
    <name type="common">Nasal bird schistosome</name>
    <dbReference type="NCBI Taxonomy" id="157069"/>
    <lineage>
        <taxon>Eukaryota</taxon>
        <taxon>Metazoa</taxon>
        <taxon>Spiralia</taxon>
        <taxon>Lophotrochozoa</taxon>
        <taxon>Platyhelminthes</taxon>
        <taxon>Trematoda</taxon>
        <taxon>Digenea</taxon>
        <taxon>Strigeidida</taxon>
        <taxon>Schistosomatoidea</taxon>
        <taxon>Schistosomatidae</taxon>
        <taxon>Trichobilharzia</taxon>
    </lineage>
</organism>
<keyword evidence="1" id="KW-0547">Nucleotide-binding</keyword>
<dbReference type="InterPro" id="IPR020849">
    <property type="entry name" value="Small_GTPase_Ras-type"/>
</dbReference>
<dbReference type="InterPro" id="IPR005225">
    <property type="entry name" value="Small_GTP-bd"/>
</dbReference>
<dbReference type="PROSITE" id="PS51419">
    <property type="entry name" value="RAB"/>
    <property type="match status" value="1"/>
</dbReference>
<dbReference type="CDD" id="cd00876">
    <property type="entry name" value="Ras"/>
    <property type="match status" value="1"/>
</dbReference>
<evidence type="ECO:0000256" key="2">
    <source>
        <dbReference type="ARBA" id="ARBA00023134"/>
    </source>
</evidence>
<name>A0AA85ISX0_TRIRE</name>
<dbReference type="WBParaSite" id="TREG1_101640.2">
    <property type="protein sequence ID" value="TREG1_101640.2"/>
    <property type="gene ID" value="TREG1_101640"/>
</dbReference>
<dbReference type="Proteomes" id="UP000050795">
    <property type="component" value="Unassembled WGS sequence"/>
</dbReference>
<dbReference type="WBParaSite" id="TREG1_101640.1">
    <property type="protein sequence ID" value="TREG1_101640.1"/>
    <property type="gene ID" value="TREG1_101640"/>
</dbReference>
<reference evidence="3" key="1">
    <citation type="submission" date="2022-06" db="EMBL/GenBank/DDBJ databases">
        <authorList>
            <person name="Berger JAMES D."/>
            <person name="Berger JAMES D."/>
        </authorList>
    </citation>
    <scope>NUCLEOTIDE SEQUENCE [LARGE SCALE GENOMIC DNA]</scope>
</reference>
<keyword evidence="2" id="KW-0342">GTP-binding</keyword>
<dbReference type="GO" id="GO:0003924">
    <property type="term" value="F:GTPase activity"/>
    <property type="evidence" value="ECO:0007669"/>
    <property type="project" value="InterPro"/>
</dbReference>
<dbReference type="PANTHER" id="PTHR24070">
    <property type="entry name" value="RAS, DI-RAS, AND RHEB FAMILY MEMBERS OF SMALL GTPASE SUPERFAMILY"/>
    <property type="match status" value="1"/>
</dbReference>
<evidence type="ECO:0000313" key="5">
    <source>
        <dbReference type="WBParaSite" id="TREG1_101640.2"/>
    </source>
</evidence>
<evidence type="ECO:0000313" key="4">
    <source>
        <dbReference type="WBParaSite" id="TREG1_101640.1"/>
    </source>
</evidence>
<dbReference type="SMART" id="SM00175">
    <property type="entry name" value="RAB"/>
    <property type="match status" value="1"/>
</dbReference>
<accession>A0AA85ISX0</accession>
<protein>
    <recommendedName>
        <fullName evidence="6">Small monomeric GTPase</fullName>
    </recommendedName>
</protein>
<dbReference type="NCBIfam" id="TIGR00231">
    <property type="entry name" value="small_GTP"/>
    <property type="match status" value="1"/>
</dbReference>
<dbReference type="GO" id="GO:0016020">
    <property type="term" value="C:membrane"/>
    <property type="evidence" value="ECO:0007669"/>
    <property type="project" value="InterPro"/>
</dbReference>
<dbReference type="InterPro" id="IPR027417">
    <property type="entry name" value="P-loop_NTPase"/>
</dbReference>
<dbReference type="Pfam" id="PF00071">
    <property type="entry name" value="Ras"/>
    <property type="match status" value="1"/>
</dbReference>
<dbReference type="GO" id="GO:0005525">
    <property type="term" value="F:GTP binding"/>
    <property type="evidence" value="ECO:0007669"/>
    <property type="project" value="UniProtKB-KW"/>
</dbReference>
<dbReference type="Gene3D" id="3.40.50.300">
    <property type="entry name" value="P-loop containing nucleotide triphosphate hydrolases"/>
    <property type="match status" value="1"/>
</dbReference>
<evidence type="ECO:0000313" key="3">
    <source>
        <dbReference type="Proteomes" id="UP000050795"/>
    </source>
</evidence>
<dbReference type="PROSITE" id="PS51420">
    <property type="entry name" value="RHO"/>
    <property type="match status" value="1"/>
</dbReference>
<dbReference type="InterPro" id="IPR001806">
    <property type="entry name" value="Small_GTPase"/>
</dbReference>
<proteinExistence type="predicted"/>
<dbReference type="SMART" id="SM00173">
    <property type="entry name" value="RAS"/>
    <property type="match status" value="1"/>
</dbReference>
<dbReference type="PRINTS" id="PR00449">
    <property type="entry name" value="RASTRNSFRMNG"/>
</dbReference>
<keyword evidence="3" id="KW-1185">Reference proteome</keyword>
<sequence length="168" mass="18812">MSNSIGQLHICMLGSGNVGKSALTLQFMYDEFVEDYEPTKSDSYVKRINLYGTNVDVSILDTAGQESFAGVIDTNYRSGDGFIIVFSLTDMESFKAVDSLLERFLIVRPSACPPRVLVGNKADLTDERQVSPELALRTARQWNIPYMETSAKENVNVQEILLNCYNQH</sequence>
<dbReference type="FunFam" id="3.40.50.300:FF:001447">
    <property type="entry name" value="Ras-related protein Rab-1B"/>
    <property type="match status" value="1"/>
</dbReference>
<dbReference type="PROSITE" id="PS51421">
    <property type="entry name" value="RAS"/>
    <property type="match status" value="1"/>
</dbReference>
<dbReference type="SMART" id="SM00174">
    <property type="entry name" value="RHO"/>
    <property type="match status" value="1"/>
</dbReference>
<dbReference type="SUPFAM" id="SSF52540">
    <property type="entry name" value="P-loop containing nucleoside triphosphate hydrolases"/>
    <property type="match status" value="1"/>
</dbReference>